<dbReference type="Proteomes" id="UP000016636">
    <property type="component" value="Unassembled WGS sequence"/>
</dbReference>
<feature type="domain" description="DNA methylase N-4/N-6" evidence="5">
    <location>
        <begin position="54"/>
        <end position="204"/>
    </location>
</feature>
<dbReference type="PATRIC" id="fig|1242966.3.peg.1376"/>
<accession>U2G1C0</accession>
<reference evidence="6 7" key="1">
    <citation type="journal article" date="2013" name="BMC Genomics">
        <title>Comparative genomics of Campylobacter concisus isolates reveals genetic diversity and provides insights into disease association.</title>
        <authorList>
            <person name="Deshpande N.P."/>
            <person name="Kaakoush N.O."/>
            <person name="Wilkins M.R."/>
            <person name="Mitchell H.M."/>
        </authorList>
    </citation>
    <scope>NUCLEOTIDE SEQUENCE [LARGE SCALE GENOMIC DNA]</scope>
    <source>
        <strain evidence="6 7">UNSW3</strain>
    </source>
</reference>
<dbReference type="PANTHER" id="PTHR13370">
    <property type="entry name" value="RNA METHYLASE-RELATED"/>
    <property type="match status" value="1"/>
</dbReference>
<keyword evidence="2 6" id="KW-0489">Methyltransferase</keyword>
<dbReference type="PANTHER" id="PTHR13370:SF3">
    <property type="entry name" value="TRNA (GUANINE(10)-N2)-METHYLTRANSFERASE HOMOLOG"/>
    <property type="match status" value="1"/>
</dbReference>
<proteinExistence type="inferred from homology"/>
<evidence type="ECO:0000259" key="5">
    <source>
        <dbReference type="Pfam" id="PF01555"/>
    </source>
</evidence>
<dbReference type="InterPro" id="IPR029063">
    <property type="entry name" value="SAM-dependent_MTases_sf"/>
</dbReference>
<organism evidence="6 7">
    <name type="scientific">Campylobacter concisus UNSW3</name>
    <dbReference type="NCBI Taxonomy" id="1242966"/>
    <lineage>
        <taxon>Bacteria</taxon>
        <taxon>Pseudomonadati</taxon>
        <taxon>Campylobacterota</taxon>
        <taxon>Epsilonproteobacteria</taxon>
        <taxon>Campylobacterales</taxon>
        <taxon>Campylobacteraceae</taxon>
        <taxon>Campylobacter</taxon>
    </lineage>
</organism>
<dbReference type="GO" id="GO:0003677">
    <property type="term" value="F:DNA binding"/>
    <property type="evidence" value="ECO:0007669"/>
    <property type="project" value="InterPro"/>
</dbReference>
<dbReference type="InterPro" id="IPR002941">
    <property type="entry name" value="DNA_methylase_N4/N6"/>
</dbReference>
<dbReference type="GO" id="GO:0005737">
    <property type="term" value="C:cytoplasm"/>
    <property type="evidence" value="ECO:0007669"/>
    <property type="project" value="TreeGrafter"/>
</dbReference>
<dbReference type="CDD" id="cd02440">
    <property type="entry name" value="AdoMet_MTases"/>
    <property type="match status" value="1"/>
</dbReference>
<dbReference type="PROSITE" id="PS00092">
    <property type="entry name" value="N6_MTASE"/>
    <property type="match status" value="1"/>
</dbReference>
<name>U2G1C0_9BACT</name>
<evidence type="ECO:0000256" key="4">
    <source>
        <dbReference type="RuleBase" id="RU362026"/>
    </source>
</evidence>
<evidence type="ECO:0000256" key="2">
    <source>
        <dbReference type="ARBA" id="ARBA00022603"/>
    </source>
</evidence>
<dbReference type="RefSeq" id="WP_021084696.1">
    <property type="nucleotide sequence ID" value="NZ_ANNE01000013.1"/>
</dbReference>
<dbReference type="InterPro" id="IPR001091">
    <property type="entry name" value="RM_Methyltransferase"/>
</dbReference>
<comment type="caution">
    <text evidence="6">The sequence shown here is derived from an EMBL/GenBank/DDBJ whole genome shotgun (WGS) entry which is preliminary data.</text>
</comment>
<comment type="similarity">
    <text evidence="1 4">Belongs to the N(4)/N(6)-methyltransferase family.</text>
</comment>
<evidence type="ECO:0000313" key="7">
    <source>
        <dbReference type="Proteomes" id="UP000016636"/>
    </source>
</evidence>
<dbReference type="EMBL" id="ANNE01000013">
    <property type="protein sequence ID" value="ERJ21869.1"/>
    <property type="molecule type" value="Genomic_DNA"/>
</dbReference>
<dbReference type="PRINTS" id="PR00508">
    <property type="entry name" value="S21N4MTFRASE"/>
</dbReference>
<dbReference type="Pfam" id="PF01555">
    <property type="entry name" value="N6_N4_Mtase"/>
    <property type="match status" value="1"/>
</dbReference>
<sequence length="384" mass="44417">MFYNYIDENFITNLLKKKNIKNCDEILNDIEKLVKDSVATRIKEYQNKNRIIKNDETKIKFEAIKKLSKEQIKTLPSWVKDDIEKAYVIGESKNVIMTSDGKKYSLQNKLNDLSGGEWTYFLNSVVSTKYLTSGDDSYAHHIRKIHPSPKPPQLMRDIIKFFTKENELVFDFFAGVGGTLLGASLCNRKAIGIDLNQNYINAYQQANKYLNLKEQKFICGNSLEILKDNKQINQIFDSEKASLILIDPPYGDMMARNKTGEAVKKGKDTSPTPFTNLEVDLGNMEWNKFLIYFKQSIVDSMQYLKDKGHIVVFIKDMQPNKKSTNLLHADVINELNSLKNLRYLGTKIWADLNVNLYPYGYPHAFVANQIHQYIMIFRKESLEK</sequence>
<evidence type="ECO:0000313" key="6">
    <source>
        <dbReference type="EMBL" id="ERJ21869.1"/>
    </source>
</evidence>
<dbReference type="InterPro" id="IPR002052">
    <property type="entry name" value="DNA_methylase_N6_adenine_CS"/>
</dbReference>
<gene>
    <name evidence="6" type="ORF">UNSW3_1348</name>
</gene>
<keyword evidence="3 6" id="KW-0808">Transferase</keyword>
<dbReference type="Gene3D" id="3.40.50.150">
    <property type="entry name" value="Vaccinia Virus protein VP39"/>
    <property type="match status" value="2"/>
</dbReference>
<dbReference type="GO" id="GO:0008170">
    <property type="term" value="F:N-methyltransferase activity"/>
    <property type="evidence" value="ECO:0007669"/>
    <property type="project" value="InterPro"/>
</dbReference>
<dbReference type="SUPFAM" id="SSF53335">
    <property type="entry name" value="S-adenosyl-L-methionine-dependent methyltransferases"/>
    <property type="match status" value="2"/>
</dbReference>
<evidence type="ECO:0000256" key="3">
    <source>
        <dbReference type="ARBA" id="ARBA00022679"/>
    </source>
</evidence>
<evidence type="ECO:0000256" key="1">
    <source>
        <dbReference type="ARBA" id="ARBA00006594"/>
    </source>
</evidence>
<dbReference type="AlphaFoldDB" id="U2G1C0"/>
<dbReference type="EC" id="2.1.1.-" evidence="4"/>
<dbReference type="GO" id="GO:0032259">
    <property type="term" value="P:methylation"/>
    <property type="evidence" value="ECO:0007669"/>
    <property type="project" value="UniProtKB-KW"/>
</dbReference>
<protein>
    <recommendedName>
        <fullName evidence="4">Methyltransferase</fullName>
        <ecNumber evidence="4">2.1.1.-</ecNumber>
    </recommendedName>
</protein>